<feature type="transmembrane region" description="Helical" evidence="1">
    <location>
        <begin position="21"/>
        <end position="44"/>
    </location>
</feature>
<protein>
    <submittedName>
        <fullName evidence="3">Type IV pilin N-terminal domain-containing protein</fullName>
    </submittedName>
</protein>
<dbReference type="Proteomes" id="UP000510869">
    <property type="component" value="Chromosome"/>
</dbReference>
<dbReference type="AlphaFoldDB" id="A0A7D6GJB9"/>
<keyword evidence="1" id="KW-0812">Transmembrane</keyword>
<dbReference type="NCBIfam" id="TIGR02537">
    <property type="entry name" value="arch_flag_Nterm"/>
    <property type="match status" value="1"/>
</dbReference>
<evidence type="ECO:0000256" key="1">
    <source>
        <dbReference type="SAM" id="Phobius"/>
    </source>
</evidence>
<dbReference type="InterPro" id="IPR013373">
    <property type="entry name" value="Flagellin/pilin_N_arc"/>
</dbReference>
<dbReference type="KEGG" id="nay:HYG81_13700"/>
<proteinExistence type="predicted"/>
<gene>
    <name evidence="3" type="ORF">HYG81_13700</name>
</gene>
<dbReference type="Pfam" id="PF07790">
    <property type="entry name" value="Pilin_N"/>
    <property type="match status" value="1"/>
</dbReference>
<reference evidence="3 4" key="1">
    <citation type="submission" date="2020-07" db="EMBL/GenBank/DDBJ databases">
        <title>Natrinema (YPL30) sp. nov. and Haloterrigena xxxxxx (YPL8) sp. nov., isolated from a salt mine.</title>
        <authorList>
            <person name="Cui H."/>
        </authorList>
    </citation>
    <scope>NUCLEOTIDE SEQUENCE [LARGE SCALE GENOMIC DNA]</scope>
    <source>
        <strain evidence="3 4">YPL13</strain>
    </source>
</reference>
<keyword evidence="1" id="KW-0472">Membrane</keyword>
<organism evidence="3 4">
    <name type="scientific">Natrinema zhouii</name>
    <dbReference type="NCBI Taxonomy" id="1710539"/>
    <lineage>
        <taxon>Archaea</taxon>
        <taxon>Methanobacteriati</taxon>
        <taxon>Methanobacteriota</taxon>
        <taxon>Stenosarchaea group</taxon>
        <taxon>Halobacteria</taxon>
        <taxon>Halobacteriales</taxon>
        <taxon>Natrialbaceae</taxon>
        <taxon>Natrinema</taxon>
    </lineage>
</organism>
<evidence type="ECO:0000313" key="4">
    <source>
        <dbReference type="Proteomes" id="UP000510869"/>
    </source>
</evidence>
<dbReference type="OrthoDB" id="178148at2157"/>
<dbReference type="RefSeq" id="WP_180840329.1">
    <property type="nucleotide sequence ID" value="NZ_CP059154.1"/>
</dbReference>
<evidence type="ECO:0000259" key="2">
    <source>
        <dbReference type="Pfam" id="PF07790"/>
    </source>
</evidence>
<dbReference type="GeneID" id="56144279"/>
<sequence>MDLKQYRSKLIGNKDERAVSPVIGVILMVAITVILAAVIAAFVLDLGQGMDEEAQAGIDIEGDESSEVSVQLTSLGNADGIYITKSDGTKLTESETASGGSGTVDLTDVGASVTLTSGNAGADSYSVVAYIGDNADSTDTTTVVNSFEVTT</sequence>
<name>A0A7D6GJB9_9EURY</name>
<feature type="domain" description="Archaeal Type IV pilin N-terminal" evidence="2">
    <location>
        <begin position="17"/>
        <end position="94"/>
    </location>
</feature>
<keyword evidence="4" id="KW-1185">Reference proteome</keyword>
<dbReference type="InterPro" id="IPR012859">
    <property type="entry name" value="Pilin_N_archaeal"/>
</dbReference>
<keyword evidence="1" id="KW-1133">Transmembrane helix</keyword>
<dbReference type="EMBL" id="CP059154">
    <property type="protein sequence ID" value="QLK25139.1"/>
    <property type="molecule type" value="Genomic_DNA"/>
</dbReference>
<evidence type="ECO:0000313" key="3">
    <source>
        <dbReference type="EMBL" id="QLK25139.1"/>
    </source>
</evidence>
<accession>A0A7D6GJB9</accession>